<gene>
    <name evidence="3" type="ordered locus">AXY_19920</name>
</gene>
<protein>
    <recommendedName>
        <fullName evidence="2">ATP-grasp domain-containing protein</fullName>
    </recommendedName>
</protein>
<dbReference type="eggNOG" id="COG0189">
    <property type="taxonomic scope" value="Bacteria"/>
</dbReference>
<evidence type="ECO:0000313" key="4">
    <source>
        <dbReference type="Proteomes" id="UP000006294"/>
    </source>
</evidence>
<dbReference type="AlphaFoldDB" id="K0J011"/>
<name>K0J011_AMPXN</name>
<evidence type="ECO:0000256" key="1">
    <source>
        <dbReference type="PROSITE-ProRule" id="PRU00409"/>
    </source>
</evidence>
<dbReference type="Proteomes" id="UP000006294">
    <property type="component" value="Chromosome"/>
</dbReference>
<dbReference type="Gene3D" id="3.30.470.20">
    <property type="entry name" value="ATP-grasp fold, B domain"/>
    <property type="match status" value="2"/>
</dbReference>
<feature type="domain" description="ATP-grasp" evidence="2">
    <location>
        <begin position="75"/>
        <end position="321"/>
    </location>
</feature>
<dbReference type="GO" id="GO:0005737">
    <property type="term" value="C:cytoplasm"/>
    <property type="evidence" value="ECO:0007669"/>
    <property type="project" value="TreeGrafter"/>
</dbReference>
<organism evidence="3 4">
    <name type="scientific">Amphibacillus xylanus (strain ATCC 51415 / DSM 6626 / JCM 7361 / LMG 17667 / NBRC 15112 / Ep01)</name>
    <dbReference type="NCBI Taxonomy" id="698758"/>
    <lineage>
        <taxon>Bacteria</taxon>
        <taxon>Bacillati</taxon>
        <taxon>Bacillota</taxon>
        <taxon>Bacilli</taxon>
        <taxon>Bacillales</taxon>
        <taxon>Bacillaceae</taxon>
        <taxon>Amphibacillus</taxon>
    </lineage>
</organism>
<dbReference type="InterPro" id="IPR011761">
    <property type="entry name" value="ATP-grasp"/>
</dbReference>
<dbReference type="PANTHER" id="PTHR21621:SF0">
    <property type="entry name" value="BETA-CITRYLGLUTAMATE SYNTHASE B-RELATED"/>
    <property type="match status" value="1"/>
</dbReference>
<dbReference type="HOGENOM" id="CLU_053807_0_0_9"/>
<dbReference type="OrthoDB" id="9803907at2"/>
<dbReference type="GO" id="GO:0009432">
    <property type="term" value="P:SOS response"/>
    <property type="evidence" value="ECO:0007669"/>
    <property type="project" value="TreeGrafter"/>
</dbReference>
<reference evidence="3 4" key="1">
    <citation type="submission" date="2011-01" db="EMBL/GenBank/DDBJ databases">
        <title>Whole genome sequence of Amphibacillus xylinus NBRC 15112.</title>
        <authorList>
            <person name="Nakazawa H."/>
            <person name="Katano Y."/>
            <person name="Nakamura S."/>
            <person name="Sasagawa M."/>
            <person name="Fukada J."/>
            <person name="Arai T."/>
            <person name="Sasakura N."/>
            <person name="Mochizuki D."/>
            <person name="Hosoyama A."/>
            <person name="Harada K."/>
            <person name="Horikawa H."/>
            <person name="Kato Y."/>
            <person name="Harada T."/>
            <person name="Sasaki K."/>
            <person name="Sekiguchi M."/>
            <person name="Hodoyama M."/>
            <person name="Nishiko R."/>
            <person name="Narita H."/>
            <person name="Hanamaki A."/>
            <person name="Hata C."/>
            <person name="Konno Y."/>
            <person name="Niimura Y."/>
            <person name="Yamazaki S."/>
            <person name="Fujita N."/>
        </authorList>
    </citation>
    <scope>NUCLEOTIDE SEQUENCE [LARGE SCALE GENOMIC DNA]</scope>
    <source>
        <strain evidence="4">ATCC 51415 / DSM 6626 / JCM 7361 / LMG 17667 / NBRC 15112 / Ep01</strain>
    </source>
</reference>
<dbReference type="GO" id="GO:0046872">
    <property type="term" value="F:metal ion binding"/>
    <property type="evidence" value="ECO:0007669"/>
    <property type="project" value="InterPro"/>
</dbReference>
<keyword evidence="1" id="KW-0547">Nucleotide-binding</keyword>
<dbReference type="STRING" id="698758.AXY_19920"/>
<evidence type="ECO:0000313" key="3">
    <source>
        <dbReference type="EMBL" id="BAM48124.1"/>
    </source>
</evidence>
<sequence length="327" mass="36687">MSRRYIEAVGRELSLGNQLLVKEAISRGIKIDVLPDGVFTMSDGKKSYTIYDGKVTLSYNTRLATMTMDMKEVTSRLLKSNGFNTPENTVFAKTDLERAWQWAEPILPVVLKPYDGMMGELVFVNIDNYDEFKACFEKIALTNDEVLVEKFLAGKEYRFTYVNEEIVGIVNRVPANVVGDGVHHVKDLIKLKNQERIDVGNPIHKQLEMDEETERVLRKHGYTYDSVPEKDVVVNLRDNSNISTGGDAIDVTNQIDPEIKEYIRQAMLSIPGVTAAGVDVLINGDEVNIIEVNTYPMITLHHFPWVGGTIDVAAKVIDGMFPGTVKN</sequence>
<dbReference type="KEGG" id="axl:AXY_19920"/>
<evidence type="ECO:0000259" key="2">
    <source>
        <dbReference type="PROSITE" id="PS50975"/>
    </source>
</evidence>
<keyword evidence="1" id="KW-0067">ATP-binding</keyword>
<dbReference type="PROSITE" id="PS50975">
    <property type="entry name" value="ATP_GRASP"/>
    <property type="match status" value="1"/>
</dbReference>
<dbReference type="EMBL" id="AP012050">
    <property type="protein sequence ID" value="BAM48124.1"/>
    <property type="molecule type" value="Genomic_DNA"/>
</dbReference>
<dbReference type="GO" id="GO:0005524">
    <property type="term" value="F:ATP binding"/>
    <property type="evidence" value="ECO:0007669"/>
    <property type="project" value="UniProtKB-UniRule"/>
</dbReference>
<proteinExistence type="predicted"/>
<dbReference type="RefSeq" id="WP_015010710.1">
    <property type="nucleotide sequence ID" value="NC_018704.1"/>
</dbReference>
<accession>K0J011</accession>
<keyword evidence="4" id="KW-1185">Reference proteome</keyword>
<dbReference type="GO" id="GO:0018169">
    <property type="term" value="F:ribosomal S6-glutamic acid ligase activity"/>
    <property type="evidence" value="ECO:0007669"/>
    <property type="project" value="TreeGrafter"/>
</dbReference>
<dbReference type="SUPFAM" id="SSF56059">
    <property type="entry name" value="Glutathione synthetase ATP-binding domain-like"/>
    <property type="match status" value="1"/>
</dbReference>
<dbReference type="PANTHER" id="PTHR21621">
    <property type="entry name" value="RIBOSOMAL PROTEIN S6 MODIFICATION PROTEIN"/>
    <property type="match status" value="1"/>
</dbReference>